<dbReference type="AlphaFoldDB" id="A0A4S4LNJ2"/>
<name>A0A4S4LNJ2_9AGAM</name>
<dbReference type="InterPro" id="IPR016092">
    <property type="entry name" value="ATAP"/>
</dbReference>
<dbReference type="OrthoDB" id="1938621at2759"/>
<dbReference type="GO" id="GO:0016226">
    <property type="term" value="P:iron-sulfur cluster assembly"/>
    <property type="evidence" value="ECO:0007669"/>
    <property type="project" value="InterPro"/>
</dbReference>
<dbReference type="GO" id="GO:0051537">
    <property type="term" value="F:2 iron, 2 sulfur cluster binding"/>
    <property type="evidence" value="ECO:0007669"/>
    <property type="project" value="TreeGrafter"/>
</dbReference>
<dbReference type="GO" id="GO:0005739">
    <property type="term" value="C:mitochondrion"/>
    <property type="evidence" value="ECO:0007669"/>
    <property type="project" value="TreeGrafter"/>
</dbReference>
<dbReference type="GO" id="GO:0005506">
    <property type="term" value="F:iron ion binding"/>
    <property type="evidence" value="ECO:0007669"/>
    <property type="project" value="TreeGrafter"/>
</dbReference>
<feature type="region of interest" description="Disordered" evidence="2">
    <location>
        <begin position="1"/>
        <end position="41"/>
    </location>
</feature>
<evidence type="ECO:0000256" key="2">
    <source>
        <dbReference type="SAM" id="MobiDB-lite"/>
    </source>
</evidence>
<organism evidence="4 5">
    <name type="scientific">Bondarzewia mesenterica</name>
    <dbReference type="NCBI Taxonomy" id="1095465"/>
    <lineage>
        <taxon>Eukaryota</taxon>
        <taxon>Fungi</taxon>
        <taxon>Dikarya</taxon>
        <taxon>Basidiomycota</taxon>
        <taxon>Agaricomycotina</taxon>
        <taxon>Agaricomycetes</taxon>
        <taxon>Russulales</taxon>
        <taxon>Bondarzewiaceae</taxon>
        <taxon>Bondarzewia</taxon>
    </lineage>
</organism>
<evidence type="ECO:0000259" key="3">
    <source>
        <dbReference type="Pfam" id="PF01521"/>
    </source>
</evidence>
<dbReference type="PANTHER" id="PTHR43011">
    <property type="entry name" value="IRON-SULFUR CLUSTER ASSEMBLY 2 HOMOLOG, MITOCHONDRIAL"/>
    <property type="match status" value="1"/>
</dbReference>
<dbReference type="PANTHER" id="PTHR43011:SF1">
    <property type="entry name" value="IRON-SULFUR CLUSTER ASSEMBLY 2 HOMOLOG, MITOCHONDRIAL"/>
    <property type="match status" value="1"/>
</dbReference>
<evidence type="ECO:0000313" key="5">
    <source>
        <dbReference type="Proteomes" id="UP000310158"/>
    </source>
</evidence>
<dbReference type="FunFam" id="2.60.300.12:FF:000010">
    <property type="entry name" value="Unplaced genomic scaffold supercont1.5, whole genome shotgun sequence"/>
    <property type="match status" value="1"/>
</dbReference>
<evidence type="ECO:0000313" key="4">
    <source>
        <dbReference type="EMBL" id="THH13774.1"/>
    </source>
</evidence>
<dbReference type="Pfam" id="PF01521">
    <property type="entry name" value="Fe-S_biosyn"/>
    <property type="match status" value="1"/>
</dbReference>
<dbReference type="EMBL" id="SGPL01000327">
    <property type="protein sequence ID" value="THH13774.1"/>
    <property type="molecule type" value="Genomic_DNA"/>
</dbReference>
<gene>
    <name evidence="4" type="ORF">EW146_g6486</name>
</gene>
<proteinExistence type="inferred from homology"/>
<dbReference type="InterPro" id="IPR035903">
    <property type="entry name" value="HesB-like_dom_sf"/>
</dbReference>
<protein>
    <recommendedName>
        <fullName evidence="3">Core domain-containing protein</fullName>
    </recommendedName>
</protein>
<sequence length="201" mass="22085">MSSSIARKLAHVPRLASSRRMHIKSTSSMPTLAPHLSPVPRRTFVSTHPRRSQIPSRLEHAISVLYSQPTQKDIAEAGIEADLVPDAKIYITESAAEHLKRLATDNSHHEGGLRVAVESGGCHGYQYKMEFTAHRQPDDYHFMHRDIVPSNVYVDAISLSLLKGSTLDFATELIGSSFRVLDNPQAKGSGCGCGVSWEANI</sequence>
<comment type="caution">
    <text evidence="4">The sequence shown here is derived from an EMBL/GenBank/DDBJ whole genome shotgun (WGS) entry which is preliminary data.</text>
</comment>
<evidence type="ECO:0000256" key="1">
    <source>
        <dbReference type="ARBA" id="ARBA00006718"/>
    </source>
</evidence>
<dbReference type="SUPFAM" id="SSF89360">
    <property type="entry name" value="HesB-like domain"/>
    <property type="match status" value="1"/>
</dbReference>
<dbReference type="NCBIfam" id="TIGR00049">
    <property type="entry name" value="iron-sulfur cluster assembly accessory protein"/>
    <property type="match status" value="1"/>
</dbReference>
<accession>A0A4S4LNJ2</accession>
<dbReference type="InterPro" id="IPR000361">
    <property type="entry name" value="ATAP_core_dom"/>
</dbReference>
<dbReference type="GO" id="GO:0051539">
    <property type="term" value="F:4 iron, 4 sulfur cluster binding"/>
    <property type="evidence" value="ECO:0007669"/>
    <property type="project" value="TreeGrafter"/>
</dbReference>
<feature type="domain" description="Core" evidence="3">
    <location>
        <begin position="88"/>
        <end position="194"/>
    </location>
</feature>
<dbReference type="Proteomes" id="UP000310158">
    <property type="component" value="Unassembled WGS sequence"/>
</dbReference>
<dbReference type="Gene3D" id="2.60.300.12">
    <property type="entry name" value="HesB-like domain"/>
    <property type="match status" value="1"/>
</dbReference>
<reference evidence="4 5" key="1">
    <citation type="submission" date="2019-02" db="EMBL/GenBank/DDBJ databases">
        <title>Genome sequencing of the rare red list fungi Bondarzewia mesenterica.</title>
        <authorList>
            <person name="Buettner E."/>
            <person name="Kellner H."/>
        </authorList>
    </citation>
    <scope>NUCLEOTIDE SEQUENCE [LARGE SCALE GENOMIC DNA]</scope>
    <source>
        <strain evidence="4 5">DSM 108281</strain>
    </source>
</reference>
<comment type="similarity">
    <text evidence="1">Belongs to the HesB/IscA family.</text>
</comment>
<keyword evidence="5" id="KW-1185">Reference proteome</keyword>